<evidence type="ECO:0008006" key="4">
    <source>
        <dbReference type="Google" id="ProtNLM"/>
    </source>
</evidence>
<proteinExistence type="predicted"/>
<dbReference type="AlphaFoldDB" id="A0A1T0CTK3"/>
<comment type="caution">
    <text evidence="2">The sequence shown here is derived from an EMBL/GenBank/DDBJ whole genome shotgun (WGS) entry which is preliminary data.</text>
</comment>
<dbReference type="EMBL" id="MUYU01000006">
    <property type="protein sequence ID" value="OOS25674.1"/>
    <property type="molecule type" value="Genomic_DNA"/>
</dbReference>
<gene>
    <name evidence="2" type="ORF">B0680_02290</name>
</gene>
<accession>A0A1T0CTK3</accession>
<protein>
    <recommendedName>
        <fullName evidence="4">FixH family protein</fullName>
    </recommendedName>
</protein>
<dbReference type="RefSeq" id="WP_078253431.1">
    <property type="nucleotide sequence ID" value="NZ_MUYU01000006.1"/>
</dbReference>
<organism evidence="2 3">
    <name type="scientific">Moraxella pluranimalium</name>
    <dbReference type="NCBI Taxonomy" id="470453"/>
    <lineage>
        <taxon>Bacteria</taxon>
        <taxon>Pseudomonadati</taxon>
        <taxon>Pseudomonadota</taxon>
        <taxon>Gammaproteobacteria</taxon>
        <taxon>Moraxellales</taxon>
        <taxon>Moraxellaceae</taxon>
        <taxon>Moraxella</taxon>
    </lineage>
</organism>
<dbReference type="InterPro" id="IPR008620">
    <property type="entry name" value="FixH"/>
</dbReference>
<evidence type="ECO:0000256" key="1">
    <source>
        <dbReference type="SAM" id="Phobius"/>
    </source>
</evidence>
<keyword evidence="1" id="KW-0812">Transmembrane</keyword>
<dbReference type="Pfam" id="PF05751">
    <property type="entry name" value="FixH"/>
    <property type="match status" value="1"/>
</dbReference>
<sequence>MTTQSNNKPQANIWYKNYMVLIFVIGLPVFVVIVCLYFIYFSIKIQDSTVRDDWYMDGKTLYQDASRDKMSYDLGLAGVMRLNTQGDETQVSFELRYPDDSLSSGKLRDGSPLTYPDTLAVRISHATDDSKDRDFTLNHTQANLYQGTVKLDPDAGKYYLQVGNDGAHNWRLVQTEKLPAQNVVFYPLSSFKESQTTLPDQRDKRINKTN</sequence>
<keyword evidence="1" id="KW-1133">Transmembrane helix</keyword>
<reference evidence="2 3" key="1">
    <citation type="submission" date="2017-02" db="EMBL/GenBank/DDBJ databases">
        <title>Draft genome sequence of Moraxella pluranimalium CCUG 54913T type strain.</title>
        <authorList>
            <person name="Salva-Serra F."/>
            <person name="Engstrom-Jakobsson H."/>
            <person name="Thorell K."/>
            <person name="Jaen-Luchoro D."/>
            <person name="Gonzales-Siles L."/>
            <person name="Karlsson R."/>
            <person name="Yazdan S."/>
            <person name="Boulund F."/>
            <person name="Johnning A."/>
            <person name="Engstrand L."/>
            <person name="Kristiansson E."/>
            <person name="Moore E."/>
        </authorList>
    </citation>
    <scope>NUCLEOTIDE SEQUENCE [LARGE SCALE GENOMIC DNA]</scope>
    <source>
        <strain evidence="2 3">CCUG 54913</strain>
    </source>
</reference>
<dbReference type="OrthoDB" id="5295180at2"/>
<keyword evidence="3" id="KW-1185">Reference proteome</keyword>
<evidence type="ECO:0000313" key="3">
    <source>
        <dbReference type="Proteomes" id="UP000189800"/>
    </source>
</evidence>
<dbReference type="Proteomes" id="UP000189800">
    <property type="component" value="Unassembled WGS sequence"/>
</dbReference>
<evidence type="ECO:0000313" key="2">
    <source>
        <dbReference type="EMBL" id="OOS25674.1"/>
    </source>
</evidence>
<name>A0A1T0CTK3_9GAMM</name>
<feature type="transmembrane region" description="Helical" evidence="1">
    <location>
        <begin position="20"/>
        <end position="41"/>
    </location>
</feature>
<dbReference type="STRING" id="470453.B0680_02290"/>
<keyword evidence="1" id="KW-0472">Membrane</keyword>